<gene>
    <name evidence="1" type="ORF">MOP44_00185</name>
</gene>
<proteinExistence type="predicted"/>
<dbReference type="EMBL" id="CP093313">
    <property type="protein sequence ID" value="UWZ84367.1"/>
    <property type="molecule type" value="Genomic_DNA"/>
</dbReference>
<evidence type="ECO:0008006" key="3">
    <source>
        <dbReference type="Google" id="ProtNLM"/>
    </source>
</evidence>
<keyword evidence="2" id="KW-1185">Reference proteome</keyword>
<dbReference type="Proteomes" id="UP001059380">
    <property type="component" value="Chromosome"/>
</dbReference>
<organism evidence="1 2">
    <name type="scientific">Occallatibacter riparius</name>
    <dbReference type="NCBI Taxonomy" id="1002689"/>
    <lineage>
        <taxon>Bacteria</taxon>
        <taxon>Pseudomonadati</taxon>
        <taxon>Acidobacteriota</taxon>
        <taxon>Terriglobia</taxon>
        <taxon>Terriglobales</taxon>
        <taxon>Acidobacteriaceae</taxon>
        <taxon>Occallatibacter</taxon>
    </lineage>
</organism>
<reference evidence="1" key="1">
    <citation type="submission" date="2021-04" db="EMBL/GenBank/DDBJ databases">
        <title>Phylogenetic analysis of Acidobacteriaceae.</title>
        <authorList>
            <person name="Qiu L."/>
            <person name="Zhang Q."/>
        </authorList>
    </citation>
    <scope>NUCLEOTIDE SEQUENCE</scope>
    <source>
        <strain evidence="1">DSM 25168</strain>
    </source>
</reference>
<name>A0A9J7BP21_9BACT</name>
<evidence type="ECO:0000313" key="1">
    <source>
        <dbReference type="EMBL" id="UWZ84367.1"/>
    </source>
</evidence>
<sequence>MTRDPYSGSIYGPASLHRYSYARSNPLDFIDNSGRSVGDGEHS</sequence>
<evidence type="ECO:0000313" key="2">
    <source>
        <dbReference type="Proteomes" id="UP001059380"/>
    </source>
</evidence>
<protein>
    <recommendedName>
        <fullName evidence="3">RHS repeat-associated core domain-containing protein</fullName>
    </recommendedName>
</protein>
<dbReference type="KEGG" id="orp:MOP44_00185"/>
<accession>A0A9J7BP21</accession>
<dbReference type="AlphaFoldDB" id="A0A9J7BP21"/>